<reference evidence="5 6" key="1">
    <citation type="journal article" date="2009" name="Science">
        <title>Green evolution and dynamic adaptations revealed by genomes of the marine picoeukaryotes Micromonas.</title>
        <authorList>
            <person name="Worden A.Z."/>
            <person name="Lee J.H."/>
            <person name="Mock T."/>
            <person name="Rouze P."/>
            <person name="Simmons M.P."/>
            <person name="Aerts A.L."/>
            <person name="Allen A.E."/>
            <person name="Cuvelier M.L."/>
            <person name="Derelle E."/>
            <person name="Everett M.V."/>
            <person name="Foulon E."/>
            <person name="Grimwood J."/>
            <person name="Gundlach H."/>
            <person name="Henrissat B."/>
            <person name="Napoli C."/>
            <person name="McDonald S.M."/>
            <person name="Parker M.S."/>
            <person name="Rombauts S."/>
            <person name="Salamov A."/>
            <person name="Von Dassow P."/>
            <person name="Badger J.H."/>
            <person name="Coutinho P.M."/>
            <person name="Demir E."/>
            <person name="Dubchak I."/>
            <person name="Gentemann C."/>
            <person name="Eikrem W."/>
            <person name="Gready J.E."/>
            <person name="John U."/>
            <person name="Lanier W."/>
            <person name="Lindquist E.A."/>
            <person name="Lucas S."/>
            <person name="Mayer K.F."/>
            <person name="Moreau H."/>
            <person name="Not F."/>
            <person name="Otillar R."/>
            <person name="Panaud O."/>
            <person name="Pangilinan J."/>
            <person name="Paulsen I."/>
            <person name="Piegu B."/>
            <person name="Poliakov A."/>
            <person name="Robbens S."/>
            <person name="Schmutz J."/>
            <person name="Toulza E."/>
            <person name="Wyss T."/>
            <person name="Zelensky A."/>
            <person name="Zhou K."/>
            <person name="Armbrust E.V."/>
            <person name="Bhattacharya D."/>
            <person name="Goodenough U.W."/>
            <person name="Van de Peer Y."/>
            <person name="Grigoriev I.V."/>
        </authorList>
    </citation>
    <scope>NUCLEOTIDE SEQUENCE [LARGE SCALE GENOMIC DNA]</scope>
    <source>
        <strain evidence="5 6">CCMP1545</strain>
    </source>
</reference>
<dbReference type="AlphaFoldDB" id="C1MJA8"/>
<dbReference type="KEGG" id="mpp:MICPUCDRAFT_50872"/>
<organism evidence="6">
    <name type="scientific">Micromonas pusilla (strain CCMP1545)</name>
    <name type="common">Picoplanktonic green alga</name>
    <dbReference type="NCBI Taxonomy" id="564608"/>
    <lineage>
        <taxon>Eukaryota</taxon>
        <taxon>Viridiplantae</taxon>
        <taxon>Chlorophyta</taxon>
        <taxon>Mamiellophyceae</taxon>
        <taxon>Mamiellales</taxon>
        <taxon>Mamiellaceae</taxon>
        <taxon>Micromonas</taxon>
    </lineage>
</organism>
<feature type="transmembrane region" description="Helical" evidence="3">
    <location>
        <begin position="301"/>
        <end position="325"/>
    </location>
</feature>
<dbReference type="OrthoDB" id="2126698at2759"/>
<comment type="caution">
    <text evidence="3">Lacks conserved residue(s) required for the propagation of feature annotation.</text>
</comment>
<dbReference type="EMBL" id="GG663735">
    <property type="protein sequence ID" value="EEH60532.1"/>
    <property type="molecule type" value="Genomic_DNA"/>
</dbReference>
<proteinExistence type="inferred from homology"/>
<comment type="similarity">
    <text evidence="1 3">Belongs to the multi antimicrobial extrusion (MATE) (TC 2.A.66.1) family.</text>
</comment>
<dbReference type="PANTHER" id="PTHR43298:SF2">
    <property type="entry name" value="FMN_FAD EXPORTER YEEO-RELATED"/>
    <property type="match status" value="1"/>
</dbReference>
<dbReference type="GO" id="GO:0042910">
    <property type="term" value="F:xenobiotic transmembrane transporter activity"/>
    <property type="evidence" value="ECO:0007669"/>
    <property type="project" value="InterPro"/>
</dbReference>
<protein>
    <recommendedName>
        <fullName evidence="3">Protein DETOXIFICATION</fullName>
    </recommendedName>
    <alternativeName>
        <fullName evidence="3">Multidrug and toxic compound extrusion protein</fullName>
    </alternativeName>
</protein>
<feature type="transmembrane region" description="Helical" evidence="3">
    <location>
        <begin position="331"/>
        <end position="350"/>
    </location>
</feature>
<dbReference type="eggNOG" id="KOG1347">
    <property type="taxonomic scope" value="Eukaryota"/>
</dbReference>
<dbReference type="InterPro" id="IPR002528">
    <property type="entry name" value="MATE_fam"/>
</dbReference>
<feature type="region of interest" description="Disordered" evidence="4">
    <location>
        <begin position="69"/>
        <end position="91"/>
    </location>
</feature>
<feature type="transmembrane region" description="Helical" evidence="3">
    <location>
        <begin position="493"/>
        <end position="512"/>
    </location>
</feature>
<sequence>MPPAVAPTHGVTRGQPNTSDTNKLRRPSRAGAGAPVVSRGKPAAPFDAFATAKSRRAAALPIGAASFLNPKPSHVARSSPDGKLARDGGLGGDDDDVVARASLLPRAAMSVEPATSISASGDENQSATHALQVFLIELGLIAMGIVDTLQVGHVSDTALAAASLGGTMTWLVVVTMNGLVGALDPLTSQARPVRFYLTLAHGANDFDAVKKHLRSGVRAGCFLAACAACAQFMAHPLFTLCGLPPLHAAAAAGYCQIEAWGMLPVVLFQTFRLSLSGTNLFAPLVYAIVLSNVANVAMNDVLIFGSEGVLGSMLTPFLGGGVIPAMGLDGAAWATTASRWILLASLLLFARKPLAKRDAFRGPLHRRGDVASAATLMRQGLPIGGQMLLEFGAFATMQIFAGRCGTTEAAGHAIIQARSIFTPCLTDISYVLPLALGALGAVQVGQNVGAGDQDGTNSAARVAIVRGAIAVGINAIIFVALGRNICWWFTDDAAVHAVAVAILPVIAVYQAADGLRVVGGGCLRGVGMLREMIAADFIGFWCLGIPCGAWLCLGTTWKVYGLWWGFAFGVVVVLWPILRLAWRVGEDKPVERFDGGAVGPRAA</sequence>
<feature type="region of interest" description="Disordered" evidence="4">
    <location>
        <begin position="1"/>
        <end position="42"/>
    </location>
</feature>
<keyword evidence="2" id="KW-0813">Transport</keyword>
<dbReference type="NCBIfam" id="TIGR00797">
    <property type="entry name" value="matE"/>
    <property type="match status" value="1"/>
</dbReference>
<dbReference type="OMA" id="WRIARVG"/>
<evidence type="ECO:0000256" key="3">
    <source>
        <dbReference type="RuleBase" id="RU004914"/>
    </source>
</evidence>
<keyword evidence="3" id="KW-0812">Transmembrane</keyword>
<evidence type="ECO:0000256" key="2">
    <source>
        <dbReference type="ARBA" id="ARBA00022448"/>
    </source>
</evidence>
<feature type="transmembrane region" description="Helical" evidence="3">
    <location>
        <begin position="533"/>
        <end position="557"/>
    </location>
</feature>
<feature type="transmembrane region" description="Helical" evidence="3">
    <location>
        <begin position="563"/>
        <end position="582"/>
    </location>
</feature>
<feature type="transmembrane region" description="Helical" evidence="3">
    <location>
        <begin position="463"/>
        <end position="481"/>
    </location>
</feature>
<dbReference type="GO" id="GO:0005886">
    <property type="term" value="C:plasma membrane"/>
    <property type="evidence" value="ECO:0007669"/>
    <property type="project" value="TreeGrafter"/>
</dbReference>
<accession>C1MJA8</accession>
<keyword evidence="3" id="KW-0472">Membrane</keyword>
<dbReference type="RefSeq" id="XP_003055280.1">
    <property type="nucleotide sequence ID" value="XM_003055234.1"/>
</dbReference>
<keyword evidence="6" id="KW-1185">Reference proteome</keyword>
<evidence type="ECO:0000256" key="4">
    <source>
        <dbReference type="SAM" id="MobiDB-lite"/>
    </source>
</evidence>
<dbReference type="InterPro" id="IPR050222">
    <property type="entry name" value="MATE_MdtK"/>
</dbReference>
<name>C1MJA8_MICPC</name>
<keyword evidence="3" id="KW-1133">Transmembrane helix</keyword>
<gene>
    <name evidence="5" type="ORF">MICPUCDRAFT_50872</name>
</gene>
<dbReference type="Proteomes" id="UP000001876">
    <property type="component" value="Unassembled WGS sequence"/>
</dbReference>
<evidence type="ECO:0000256" key="1">
    <source>
        <dbReference type="ARBA" id="ARBA00010199"/>
    </source>
</evidence>
<dbReference type="GO" id="GO:0015297">
    <property type="term" value="F:antiporter activity"/>
    <property type="evidence" value="ECO:0007669"/>
    <property type="project" value="InterPro"/>
</dbReference>
<evidence type="ECO:0000313" key="6">
    <source>
        <dbReference type="Proteomes" id="UP000001876"/>
    </source>
</evidence>
<dbReference type="Pfam" id="PF01554">
    <property type="entry name" value="MatE"/>
    <property type="match status" value="2"/>
</dbReference>
<evidence type="ECO:0000313" key="5">
    <source>
        <dbReference type="EMBL" id="EEH60532.1"/>
    </source>
</evidence>
<dbReference type="STRING" id="564608.C1MJA8"/>
<dbReference type="GeneID" id="9680472"/>
<dbReference type="PANTHER" id="PTHR43298">
    <property type="entry name" value="MULTIDRUG RESISTANCE PROTEIN NORM-RELATED"/>
    <property type="match status" value="1"/>
</dbReference>
<feature type="transmembrane region" description="Helical" evidence="3">
    <location>
        <begin position="270"/>
        <end position="289"/>
    </location>
</feature>